<dbReference type="InterPro" id="IPR017023">
    <property type="entry name" value="UCP034039"/>
</dbReference>
<feature type="region of interest" description="Disordered" evidence="1">
    <location>
        <begin position="1198"/>
        <end position="1284"/>
    </location>
</feature>
<sequence length="1284" mass="134044">MLVLALLAALVAPYFVDWTAYRADFEREASQILGRKVIVRGEASARLLPFPSVTFSDVEVEDDDGSSLMTIGRFRMDAELAPYLSGEIYIYSMTLDRPVMRLPLRSDDSVRWVVDDPKIPTGARVVLQNVAINNGTVVIEDEAAGRTKTLTDLEATLSAGSLAGPFDGAGSFRVDGETVDFDLSAGVPADDGTMPLRVTASNAGLDAQIVLDGRATAAGDVPSFSGNVSLVRPAPKLADAAADDASPFESLDVDEEGRFTDAAEAATVPIRASGTIALSSEEASVTDMRVEAGGGAQPYVLTGSGSLAYGAETRFSLTLEGEQIDVDALGKGANGRSADGTRAGGEPSGTAPQQSLARRVEAMRAVLADVPRPTIDGKVTISLPVVTAGDTTIRDVAFVAEPMPAGWKLDSFVAEVPGRTRVEASGDLGLDEGLVFTGNLLVASQQPSGFSDWLSGRVDPAVRSLSRAGFSARTTLTPTRQIFDSLEMDMGGDVITGRIAREEAGGETTMSARLNGGNVDFDALLALSRLFTGQDHSIADADRFDLALKAGPVTYAGAKADRLDADLAFDGDSLNVDHLKIDGLAGADISSSGKLTDLSGGDATGKLDVELGSADPQRFFAFLQRLRPGIPLIEVLEPRAARLAPLKLSGQIEVIKGTTGKKPTLLVRLDGSADGTRIDVDSAVENGIYAAVQSGRFGLDLRLENDRPTVLMRQLGIGAVDLAPPSPLEVELSVSAAETGPAVASATIRAPGSEISLDGSVDAAPGGIVGADLAFYLNSGDVAPWLRAFAIDLGQSFATVPTDLNAGLRFENGTWQVSGLNGSIAGIDVDGDLGKQAGQPIRGTVTLSELSLPWLANLVYGRPLLGPDGAVSWSKDAFAASLLPPWSSTLDLSAGRLDLAGGTALSNVSASLELSPTSAALRNMRAKLGGAETTGTMVMRNTGGLAGFSLAAYADGVDVSALAPGLSGGEGPARLDGEIRLDSSGQSYQALISALSGAGGLTLVNAKIPGVPEAILKPLLAAADAPDFKPQGDTAATFQALSRGTAFEIPTASTDFAVTGGTLRLSPVELAGKDTQLTIDASLGLENLDLRGDMRLAIDPGLDRVQGADPVVTYDLQGTLEAPRLSVDATALTNYLSVRALEREQARVEAMQESLEEKLRLRREGRFYRWREAAAKDRADEAAARARAAADAARALEEEEARRKAAEEQAAKEQAARERAAEAARRETQRQNSRPQPSTLAPSSAQNETASPALTFEQPLPDANRAKQAPTFQSLPGVSNPLDF</sequence>
<name>A0ABS4BFK0_9HYPH</name>
<evidence type="ECO:0000313" key="2">
    <source>
        <dbReference type="EMBL" id="MBP0614946.1"/>
    </source>
</evidence>
<comment type="caution">
    <text evidence="2">The sequence shown here is derived from an EMBL/GenBank/DDBJ whole genome shotgun (WGS) entry which is preliminary data.</text>
</comment>
<reference evidence="2 3" key="1">
    <citation type="submission" date="2021-04" db="EMBL/GenBank/DDBJ databases">
        <title>Whole genome sequence of Jiella sp. KSK16Y-1.</title>
        <authorList>
            <person name="Tuo L."/>
        </authorList>
    </citation>
    <scope>NUCLEOTIDE SEQUENCE [LARGE SCALE GENOMIC DNA]</scope>
    <source>
        <strain evidence="2 3">KSK16Y-1</strain>
    </source>
</reference>
<feature type="compositionally biased region" description="Polar residues" evidence="1">
    <location>
        <begin position="1231"/>
        <end position="1252"/>
    </location>
</feature>
<accession>A0ABS4BFK0</accession>
<dbReference type="EMBL" id="JAGJCF010000002">
    <property type="protein sequence ID" value="MBP0614946.1"/>
    <property type="molecule type" value="Genomic_DNA"/>
</dbReference>
<organism evidence="2 3">
    <name type="scientific">Jiella mangrovi</name>
    <dbReference type="NCBI Taxonomy" id="2821407"/>
    <lineage>
        <taxon>Bacteria</taxon>
        <taxon>Pseudomonadati</taxon>
        <taxon>Pseudomonadota</taxon>
        <taxon>Alphaproteobacteria</taxon>
        <taxon>Hyphomicrobiales</taxon>
        <taxon>Aurantimonadaceae</taxon>
        <taxon>Jiella</taxon>
    </lineage>
</organism>
<dbReference type="Proteomes" id="UP000678276">
    <property type="component" value="Unassembled WGS sequence"/>
</dbReference>
<dbReference type="InterPro" id="IPR052894">
    <property type="entry name" value="AsmA-related"/>
</dbReference>
<dbReference type="PANTHER" id="PTHR30441:SF4">
    <property type="entry name" value="PROTEIN ASMA"/>
    <property type="match status" value="1"/>
</dbReference>
<keyword evidence="3" id="KW-1185">Reference proteome</keyword>
<protein>
    <submittedName>
        <fullName evidence="2">AsmA family protein</fullName>
    </submittedName>
</protein>
<feature type="compositionally biased region" description="Basic and acidic residues" evidence="1">
    <location>
        <begin position="1198"/>
        <end position="1229"/>
    </location>
</feature>
<proteinExistence type="predicted"/>
<dbReference type="PANTHER" id="PTHR30441">
    <property type="entry name" value="DUF748 DOMAIN-CONTAINING PROTEIN"/>
    <property type="match status" value="1"/>
</dbReference>
<evidence type="ECO:0000256" key="1">
    <source>
        <dbReference type="SAM" id="MobiDB-lite"/>
    </source>
</evidence>
<evidence type="ECO:0000313" key="3">
    <source>
        <dbReference type="Proteomes" id="UP000678276"/>
    </source>
</evidence>
<feature type="region of interest" description="Disordered" evidence="1">
    <location>
        <begin position="330"/>
        <end position="353"/>
    </location>
</feature>
<gene>
    <name evidence="2" type="ORF">J6595_05060</name>
</gene>
<dbReference type="PIRSF" id="PIRSF034039">
    <property type="entry name" value="UCP034039"/>
    <property type="match status" value="1"/>
</dbReference>